<gene>
    <name evidence="2" type="ORF">GUJ93_ZPchr0006g45717</name>
</gene>
<feature type="region of interest" description="Disordered" evidence="1">
    <location>
        <begin position="30"/>
        <end position="60"/>
    </location>
</feature>
<reference evidence="2" key="1">
    <citation type="journal article" date="2021" name="bioRxiv">
        <title>Whole Genome Assembly and Annotation of Northern Wild Rice, Zizania palustris L., Supports a Whole Genome Duplication in the Zizania Genus.</title>
        <authorList>
            <person name="Haas M."/>
            <person name="Kono T."/>
            <person name="Macchietto M."/>
            <person name="Millas R."/>
            <person name="McGilp L."/>
            <person name="Shao M."/>
            <person name="Duquette J."/>
            <person name="Hirsch C.N."/>
            <person name="Kimball J."/>
        </authorList>
    </citation>
    <scope>NUCLEOTIDE SEQUENCE</scope>
    <source>
        <tissue evidence="2">Fresh leaf tissue</tissue>
    </source>
</reference>
<name>A0A8J5SVT6_ZIZPA</name>
<dbReference type="Proteomes" id="UP000729402">
    <property type="component" value="Unassembled WGS sequence"/>
</dbReference>
<sequence>MVVAGASPFLCPTGRGIPLALCPSALWEGKGRERKKGRAASDEGIRRRRRRRRANALPRLSPLPIRSDPIVARLARAAIFGTPKPVVADRHMPY</sequence>
<dbReference type="AlphaFoldDB" id="A0A8J5SVT6"/>
<organism evidence="2 3">
    <name type="scientific">Zizania palustris</name>
    <name type="common">Northern wild rice</name>
    <dbReference type="NCBI Taxonomy" id="103762"/>
    <lineage>
        <taxon>Eukaryota</taxon>
        <taxon>Viridiplantae</taxon>
        <taxon>Streptophyta</taxon>
        <taxon>Embryophyta</taxon>
        <taxon>Tracheophyta</taxon>
        <taxon>Spermatophyta</taxon>
        <taxon>Magnoliopsida</taxon>
        <taxon>Liliopsida</taxon>
        <taxon>Poales</taxon>
        <taxon>Poaceae</taxon>
        <taxon>BOP clade</taxon>
        <taxon>Oryzoideae</taxon>
        <taxon>Oryzeae</taxon>
        <taxon>Zizaniinae</taxon>
        <taxon>Zizania</taxon>
    </lineage>
</organism>
<reference evidence="2" key="2">
    <citation type="submission" date="2021-02" db="EMBL/GenBank/DDBJ databases">
        <authorList>
            <person name="Kimball J.A."/>
            <person name="Haas M.W."/>
            <person name="Macchietto M."/>
            <person name="Kono T."/>
            <person name="Duquette J."/>
            <person name="Shao M."/>
        </authorList>
    </citation>
    <scope>NUCLEOTIDE SEQUENCE</scope>
    <source>
        <tissue evidence="2">Fresh leaf tissue</tissue>
    </source>
</reference>
<accession>A0A8J5SVT6</accession>
<dbReference type="EMBL" id="JAAALK010000283">
    <property type="protein sequence ID" value="KAG8073514.1"/>
    <property type="molecule type" value="Genomic_DNA"/>
</dbReference>
<comment type="caution">
    <text evidence="2">The sequence shown here is derived from an EMBL/GenBank/DDBJ whole genome shotgun (WGS) entry which is preliminary data.</text>
</comment>
<keyword evidence="3" id="KW-1185">Reference proteome</keyword>
<evidence type="ECO:0000313" key="3">
    <source>
        <dbReference type="Proteomes" id="UP000729402"/>
    </source>
</evidence>
<protein>
    <submittedName>
        <fullName evidence="2">Uncharacterized protein</fullName>
    </submittedName>
</protein>
<evidence type="ECO:0000256" key="1">
    <source>
        <dbReference type="SAM" id="MobiDB-lite"/>
    </source>
</evidence>
<proteinExistence type="predicted"/>
<evidence type="ECO:0000313" key="2">
    <source>
        <dbReference type="EMBL" id="KAG8073514.1"/>
    </source>
</evidence>